<feature type="transmembrane region" description="Helical" evidence="10">
    <location>
        <begin position="743"/>
        <end position="766"/>
    </location>
</feature>
<evidence type="ECO:0000256" key="3">
    <source>
        <dbReference type="ARBA" id="ARBA00022606"/>
    </source>
</evidence>
<accession>A0A836EN03</accession>
<sequence length="917" mass="104968">MAEDWNDCNNENVALRETVDKTKLSSRICNGLIILHTIAAFLYVIGILLTDADVTDRTVELPLMMKMEYPFVIDTQRKYNLVLVTQFVFVMVCSWGAGLFNALFLTLTLHVGSQINILLCWLSKLGSKDIKNKHDSFVTITTKIIRKHKKIINFSENVENLYTYIALLQFISNIVMICSLAFLIVTAIGSPDATEQIVRSLLFYAVTNLEAFIFCFAGEYLNNKSKAIGNAAYNYSAWYDMKAKDSRVLLFIILRSQRQLNLTAGKMTVLSFECFTNQCNQINICRKFFEILTMMAEDWNDCIDNNINVRETACKAKLSDRIANTMFTLHTLSIIGYSIGVLLADVDVTEQSELPFLLKVELPVNVNTKRAYKMFLTMQFVHLILCSCGTGILNALLLTLTLHVGGQMNILRCWLNKLVLRGSEGCESVAVTTTRIIRKHQRIIIFSEYIEDLYTYIALVQFTTNSILICSLGFLIVTASENINPDATEHIVRSLLFYTVTNLEAFIFCYAGEYMKNKSKAVGNAAYNSVWYEMKPKNSRILIFVMLRAQKQLTLTVGKIMDLSLESFTRTIVHRKFVETLTLITDDWSDCAKNDIGMRIMTDKAKISDRITNIIFILHTVTIAAYCIGTIITDVDITDKIELPLINKLELPFSVNTQRMYRVVLIIEFIHMILTNWASGVINIIFLAMIVHVGGQMDVLQRWLAEFIPKEIENEQKSVVITINKIILKHQKIIQISDSIESLYTYIALLIFASNTILMCSLGFLIVTALGTDDVVEQMMKCLLFFMSTNLEAFIFCYAGEYLNSKSKEIGFATYNCAWYNLKSKDSRILLLIILRSQKQLTLTAGKIMDLTLESFTNRRRVCMERAPVRVERSLFEKVEFFVYVRSSRSHFSSRATSRQKPNLQRQLRVFELWRRF</sequence>
<evidence type="ECO:0000256" key="6">
    <source>
        <dbReference type="ARBA" id="ARBA00022989"/>
    </source>
</evidence>
<evidence type="ECO:0000256" key="5">
    <source>
        <dbReference type="ARBA" id="ARBA00022725"/>
    </source>
</evidence>
<feature type="transmembrane region" description="Helical" evidence="10">
    <location>
        <begin position="611"/>
        <end position="632"/>
    </location>
</feature>
<name>A0A836EN03_9HYME</name>
<dbReference type="PANTHER" id="PTHR21137:SF35">
    <property type="entry name" value="ODORANT RECEPTOR 19A-RELATED"/>
    <property type="match status" value="1"/>
</dbReference>
<dbReference type="Pfam" id="PF02949">
    <property type="entry name" value="7tm_6"/>
    <property type="match status" value="3"/>
</dbReference>
<keyword evidence="12" id="KW-1185">Reference proteome</keyword>
<feature type="transmembrane region" description="Helical" evidence="10">
    <location>
        <begin position="201"/>
        <end position="221"/>
    </location>
</feature>
<dbReference type="GO" id="GO:0005549">
    <property type="term" value="F:odorant binding"/>
    <property type="evidence" value="ECO:0007669"/>
    <property type="project" value="InterPro"/>
</dbReference>
<comment type="caution">
    <text evidence="11">The sequence shown here is derived from an EMBL/GenBank/DDBJ whole genome shotgun (WGS) entry which is preliminary data.</text>
</comment>
<feature type="transmembrane region" description="Helical" evidence="10">
    <location>
        <begin position="161"/>
        <end position="189"/>
    </location>
</feature>
<dbReference type="GO" id="GO:0004984">
    <property type="term" value="F:olfactory receptor activity"/>
    <property type="evidence" value="ECO:0007669"/>
    <property type="project" value="InterPro"/>
</dbReference>
<evidence type="ECO:0000256" key="10">
    <source>
        <dbReference type="SAM" id="Phobius"/>
    </source>
</evidence>
<evidence type="ECO:0000256" key="8">
    <source>
        <dbReference type="ARBA" id="ARBA00023170"/>
    </source>
</evidence>
<dbReference type="AlphaFoldDB" id="A0A836EN03"/>
<keyword evidence="7 10" id="KW-0472">Membrane</keyword>
<dbReference type="Proteomes" id="UP000668214">
    <property type="component" value="Unassembled WGS sequence"/>
</dbReference>
<evidence type="ECO:0000256" key="4">
    <source>
        <dbReference type="ARBA" id="ARBA00022692"/>
    </source>
</evidence>
<dbReference type="GO" id="GO:0007165">
    <property type="term" value="P:signal transduction"/>
    <property type="evidence" value="ECO:0007669"/>
    <property type="project" value="UniProtKB-KW"/>
</dbReference>
<feature type="non-terminal residue" evidence="11">
    <location>
        <position position="1"/>
    </location>
</feature>
<feature type="transmembrane region" description="Helical" evidence="10">
    <location>
        <begin position="491"/>
        <end position="511"/>
    </location>
</feature>
<organism evidence="11 12">
    <name type="scientific">Pseudoatta argentina</name>
    <dbReference type="NCBI Taxonomy" id="621737"/>
    <lineage>
        <taxon>Eukaryota</taxon>
        <taxon>Metazoa</taxon>
        <taxon>Ecdysozoa</taxon>
        <taxon>Arthropoda</taxon>
        <taxon>Hexapoda</taxon>
        <taxon>Insecta</taxon>
        <taxon>Pterygota</taxon>
        <taxon>Neoptera</taxon>
        <taxon>Endopterygota</taxon>
        <taxon>Hymenoptera</taxon>
        <taxon>Apocrita</taxon>
        <taxon>Aculeata</taxon>
        <taxon>Formicoidea</taxon>
        <taxon>Formicidae</taxon>
        <taxon>Myrmicinae</taxon>
        <taxon>Pseudoatta</taxon>
    </lineage>
</organism>
<evidence type="ECO:0000313" key="11">
    <source>
        <dbReference type="EMBL" id="KAG5318590.1"/>
    </source>
</evidence>
<keyword evidence="2" id="KW-1003">Cell membrane</keyword>
<feature type="transmembrane region" description="Helical" evidence="10">
    <location>
        <begin position="325"/>
        <end position="344"/>
    </location>
</feature>
<evidence type="ECO:0000313" key="12">
    <source>
        <dbReference type="Proteomes" id="UP000668214"/>
    </source>
</evidence>
<reference evidence="11" key="1">
    <citation type="submission" date="2020-02" db="EMBL/GenBank/DDBJ databases">
        <title>Relaxed selection underlies rapid genomic changes in the transitions from sociality to social parasitism in ants.</title>
        <authorList>
            <person name="Bi X."/>
        </authorList>
    </citation>
    <scope>NUCLEOTIDE SEQUENCE</scope>
    <source>
        <strain evidence="11">BGI-DK2014c</strain>
        <tissue evidence="11">Whole body</tissue>
    </source>
</reference>
<dbReference type="EMBL" id="JAANIA010001848">
    <property type="protein sequence ID" value="KAG5318590.1"/>
    <property type="molecule type" value="Genomic_DNA"/>
</dbReference>
<evidence type="ECO:0000256" key="2">
    <source>
        <dbReference type="ARBA" id="ARBA00022475"/>
    </source>
</evidence>
<feature type="transmembrane region" description="Helical" evidence="10">
    <location>
        <begin position="669"/>
        <end position="693"/>
    </location>
</feature>
<comment type="subcellular location">
    <subcellularLocation>
        <location evidence="1">Cell membrane</location>
        <topology evidence="1">Multi-pass membrane protein</topology>
    </subcellularLocation>
</comment>
<dbReference type="InterPro" id="IPR004117">
    <property type="entry name" value="7tm6_olfct_rcpt"/>
</dbReference>
<evidence type="ECO:0000256" key="9">
    <source>
        <dbReference type="ARBA" id="ARBA00023224"/>
    </source>
</evidence>
<feature type="transmembrane region" description="Helical" evidence="10">
    <location>
        <begin position="453"/>
        <end position="479"/>
    </location>
</feature>
<keyword evidence="4 10" id="KW-0812">Transmembrane</keyword>
<feature type="transmembrane region" description="Helical" evidence="10">
    <location>
        <begin position="31"/>
        <end position="49"/>
    </location>
</feature>
<dbReference type="GO" id="GO:0005886">
    <property type="term" value="C:plasma membrane"/>
    <property type="evidence" value="ECO:0007669"/>
    <property type="project" value="UniProtKB-SubCell"/>
</dbReference>
<feature type="non-terminal residue" evidence="11">
    <location>
        <position position="917"/>
    </location>
</feature>
<keyword evidence="6 10" id="KW-1133">Transmembrane helix</keyword>
<evidence type="ECO:0000256" key="7">
    <source>
        <dbReference type="ARBA" id="ARBA00023136"/>
    </source>
</evidence>
<feature type="transmembrane region" description="Helical" evidence="10">
    <location>
        <begin position="79"/>
        <end position="97"/>
    </location>
</feature>
<keyword evidence="5" id="KW-0552">Olfaction</keyword>
<protein>
    <submittedName>
        <fullName evidence="11">OR4 protein</fullName>
    </submittedName>
</protein>
<keyword evidence="9" id="KW-0807">Transducer</keyword>
<evidence type="ECO:0000256" key="1">
    <source>
        <dbReference type="ARBA" id="ARBA00004651"/>
    </source>
</evidence>
<proteinExistence type="predicted"/>
<keyword evidence="8" id="KW-0675">Receptor</keyword>
<feature type="transmembrane region" description="Helical" evidence="10">
    <location>
        <begin position="380"/>
        <end position="402"/>
    </location>
</feature>
<feature type="transmembrane region" description="Helical" evidence="10">
    <location>
        <begin position="778"/>
        <end position="799"/>
    </location>
</feature>
<gene>
    <name evidence="11" type="primary">Gpror4_7</name>
    <name evidence="11" type="ORF">G6Z78_0004195</name>
</gene>
<dbReference type="PANTHER" id="PTHR21137">
    <property type="entry name" value="ODORANT RECEPTOR"/>
    <property type="match status" value="1"/>
</dbReference>
<keyword evidence="3" id="KW-0716">Sensory transduction</keyword>